<comment type="subunit">
    <text evidence="2 6">Part of the 50S ribosomal subunit.</text>
</comment>
<dbReference type="GO" id="GO:1990904">
    <property type="term" value="C:ribonucleoprotein complex"/>
    <property type="evidence" value="ECO:0007669"/>
    <property type="project" value="UniProtKB-KW"/>
</dbReference>
<dbReference type="Pfam" id="PF00573">
    <property type="entry name" value="Ribosomal_L4"/>
    <property type="match status" value="1"/>
</dbReference>
<dbReference type="STRING" id="1122930.SAMN02745168_2321"/>
<dbReference type="InterPro" id="IPR023574">
    <property type="entry name" value="Ribosomal_uL4_dom_sf"/>
</dbReference>
<comment type="function">
    <text evidence="6">One of the primary rRNA binding proteins, this protein initially binds near the 5'-end of the 23S rRNA. It is important during the early stages of 50S assembly. It makes multiple contacts with different domains of the 23S rRNA in the assembled 50S subunit and ribosome.</text>
</comment>
<sequence length="208" mass="22399">MPKAAVYNMAGEQIGEVELSEAIFGIEPNKSAMHDAVKNYLANRRQGTQSALTRAEVSGGGKKPWRQKGTGRARQGSTRAPQWIHGGIVFAPKPRDYSYTLNKKVKRLALKSALSAKAAAGEIIVVDSIALPGIKTKDFKTFLTAIGCDGKSLVVTPESRETVVKSARNIPGVLTTTATILNVYDILGSRKFVVDRAALSIIEEVFAQ</sequence>
<evidence type="ECO:0000313" key="8">
    <source>
        <dbReference type="EMBL" id="SMC75488.1"/>
    </source>
</evidence>
<evidence type="ECO:0000256" key="6">
    <source>
        <dbReference type="HAMAP-Rule" id="MF_01328"/>
    </source>
</evidence>
<dbReference type="GO" id="GO:0005840">
    <property type="term" value="C:ribosome"/>
    <property type="evidence" value="ECO:0007669"/>
    <property type="project" value="UniProtKB-KW"/>
</dbReference>
<organism evidence="8 9">
    <name type="scientific">Papillibacter cinnamivorans DSM 12816</name>
    <dbReference type="NCBI Taxonomy" id="1122930"/>
    <lineage>
        <taxon>Bacteria</taxon>
        <taxon>Bacillati</taxon>
        <taxon>Bacillota</taxon>
        <taxon>Clostridia</taxon>
        <taxon>Eubacteriales</taxon>
        <taxon>Oscillospiraceae</taxon>
        <taxon>Papillibacter</taxon>
    </lineage>
</organism>
<dbReference type="SUPFAM" id="SSF52166">
    <property type="entry name" value="Ribosomal protein L4"/>
    <property type="match status" value="1"/>
</dbReference>
<name>A0A1W2BSE1_9FIRM</name>
<evidence type="ECO:0000256" key="2">
    <source>
        <dbReference type="ARBA" id="ARBA00011838"/>
    </source>
</evidence>
<dbReference type="RefSeq" id="WP_084234999.1">
    <property type="nucleotide sequence ID" value="NZ_FWXW01000006.1"/>
</dbReference>
<evidence type="ECO:0000256" key="7">
    <source>
        <dbReference type="SAM" id="MobiDB-lite"/>
    </source>
</evidence>
<evidence type="ECO:0000256" key="5">
    <source>
        <dbReference type="ARBA" id="ARBA00035244"/>
    </source>
</evidence>
<gene>
    <name evidence="6" type="primary">rplD</name>
    <name evidence="8" type="ORF">SAMN02745168_2321</name>
</gene>
<reference evidence="8 9" key="1">
    <citation type="submission" date="2017-04" db="EMBL/GenBank/DDBJ databases">
        <authorList>
            <person name="Afonso C.L."/>
            <person name="Miller P.J."/>
            <person name="Scott M.A."/>
            <person name="Spackman E."/>
            <person name="Goraichik I."/>
            <person name="Dimitrov K.M."/>
            <person name="Suarez D.L."/>
            <person name="Swayne D.E."/>
        </authorList>
    </citation>
    <scope>NUCLEOTIDE SEQUENCE [LARGE SCALE GENOMIC DNA]</scope>
    <source>
        <strain evidence="8 9">DSM 12816</strain>
    </source>
</reference>
<dbReference type="GO" id="GO:0006412">
    <property type="term" value="P:translation"/>
    <property type="evidence" value="ECO:0007669"/>
    <property type="project" value="UniProtKB-UniRule"/>
</dbReference>
<dbReference type="GO" id="GO:0003735">
    <property type="term" value="F:structural constituent of ribosome"/>
    <property type="evidence" value="ECO:0007669"/>
    <property type="project" value="InterPro"/>
</dbReference>
<evidence type="ECO:0000256" key="3">
    <source>
        <dbReference type="ARBA" id="ARBA00022980"/>
    </source>
</evidence>
<dbReference type="EMBL" id="FWXW01000006">
    <property type="protein sequence ID" value="SMC75488.1"/>
    <property type="molecule type" value="Genomic_DNA"/>
</dbReference>
<evidence type="ECO:0000256" key="4">
    <source>
        <dbReference type="ARBA" id="ARBA00023274"/>
    </source>
</evidence>
<keyword evidence="3 6" id="KW-0689">Ribosomal protein</keyword>
<protein>
    <recommendedName>
        <fullName evidence="5 6">Large ribosomal subunit protein uL4</fullName>
    </recommendedName>
</protein>
<accession>A0A1W2BSE1</accession>
<comment type="similarity">
    <text evidence="1 6">Belongs to the universal ribosomal protein uL4 family.</text>
</comment>
<dbReference type="Gene3D" id="3.40.1370.10">
    <property type="match status" value="1"/>
</dbReference>
<dbReference type="Proteomes" id="UP000192790">
    <property type="component" value="Unassembled WGS sequence"/>
</dbReference>
<evidence type="ECO:0000313" key="9">
    <source>
        <dbReference type="Proteomes" id="UP000192790"/>
    </source>
</evidence>
<keyword evidence="6" id="KW-0694">RNA-binding</keyword>
<comment type="function">
    <text evidence="6">Forms part of the polypeptide exit tunnel.</text>
</comment>
<dbReference type="InterPro" id="IPR013005">
    <property type="entry name" value="Ribosomal_uL4-like"/>
</dbReference>
<proteinExistence type="inferred from homology"/>
<evidence type="ECO:0000256" key="1">
    <source>
        <dbReference type="ARBA" id="ARBA00010528"/>
    </source>
</evidence>
<dbReference type="NCBIfam" id="TIGR03953">
    <property type="entry name" value="rplD_bact"/>
    <property type="match status" value="1"/>
</dbReference>
<dbReference type="AlphaFoldDB" id="A0A1W2BSE1"/>
<dbReference type="InterPro" id="IPR002136">
    <property type="entry name" value="Ribosomal_uL4"/>
</dbReference>
<dbReference type="HAMAP" id="MF_01328_B">
    <property type="entry name" value="Ribosomal_uL4_B"/>
    <property type="match status" value="1"/>
</dbReference>
<feature type="region of interest" description="Disordered" evidence="7">
    <location>
        <begin position="48"/>
        <end position="78"/>
    </location>
</feature>
<dbReference type="PANTHER" id="PTHR10746:SF6">
    <property type="entry name" value="LARGE RIBOSOMAL SUBUNIT PROTEIN UL4M"/>
    <property type="match status" value="1"/>
</dbReference>
<dbReference type="OrthoDB" id="9803201at2"/>
<keyword evidence="4 6" id="KW-0687">Ribonucleoprotein</keyword>
<keyword evidence="6" id="KW-0699">rRNA-binding</keyword>
<dbReference type="PANTHER" id="PTHR10746">
    <property type="entry name" value="50S RIBOSOMAL PROTEIN L4"/>
    <property type="match status" value="1"/>
</dbReference>
<keyword evidence="9" id="KW-1185">Reference proteome</keyword>
<dbReference type="GO" id="GO:0019843">
    <property type="term" value="F:rRNA binding"/>
    <property type="evidence" value="ECO:0007669"/>
    <property type="project" value="UniProtKB-UniRule"/>
</dbReference>